<sequence>MADSAKEEAAKRRQAERERRQNRIKASSANRMAKITGVAGTRDYKEDVKPIALTTNSSNSSDSINSSNISNSSNSFNGNGTSGNEKTDVAGDPEVPSLHDLLNGKGPTDLSSLFAQLRKANPQAGFDGEGVPDIWGSKAMDANGTNGTSGTNGTNTVANRGLNKSKPLNSHYFDLMHLVLAFGLGLYAAFYNPSKVVPIFSAGEIVLLSLQLLAGQPGFSFMDLPFIGLFMNMLPSNRKNQLQFVGMFVTLVRHAYRDLAILVFAFGVATYGSIEYIRPIL</sequence>
<feature type="transmembrane region" description="Helical" evidence="5">
    <location>
        <begin position="210"/>
        <end position="234"/>
    </location>
</feature>
<evidence type="ECO:0000256" key="4">
    <source>
        <dbReference type="SAM" id="MobiDB-lite"/>
    </source>
</evidence>
<dbReference type="PANTHER" id="PTHR28263:SF1">
    <property type="entry name" value="GOLGI TO ER TRAFFIC PROTEIN 2"/>
    <property type="match status" value="1"/>
</dbReference>
<feature type="transmembrane region" description="Helical" evidence="5">
    <location>
        <begin position="255"/>
        <end position="274"/>
    </location>
</feature>
<evidence type="ECO:0000256" key="5">
    <source>
        <dbReference type="SAM" id="Phobius"/>
    </source>
</evidence>
<evidence type="ECO:0000256" key="2">
    <source>
        <dbReference type="ARBA" id="ARBA00022989"/>
    </source>
</evidence>
<feature type="region of interest" description="Disordered" evidence="4">
    <location>
        <begin position="137"/>
        <end position="157"/>
    </location>
</feature>
<name>A0AAV5RLA4_STABA</name>
<feature type="compositionally biased region" description="Low complexity" evidence="4">
    <location>
        <begin position="143"/>
        <end position="156"/>
    </location>
</feature>
<protein>
    <submittedName>
        <fullName evidence="6">Uncharacterized protein</fullName>
    </submittedName>
</protein>
<gene>
    <name evidence="6" type="ORF">DASB73_031630</name>
</gene>
<keyword evidence="1 5" id="KW-0812">Transmembrane</keyword>
<comment type="caution">
    <text evidence="6">The sequence shown here is derived from an EMBL/GenBank/DDBJ whole genome shotgun (WGS) entry which is preliminary data.</text>
</comment>
<dbReference type="InterPro" id="IPR028143">
    <property type="entry name" value="Get2/sif1"/>
</dbReference>
<feature type="compositionally biased region" description="Basic and acidic residues" evidence="4">
    <location>
        <begin position="1"/>
        <end position="21"/>
    </location>
</feature>
<keyword evidence="3 5" id="KW-0472">Membrane</keyword>
<proteinExistence type="predicted"/>
<organism evidence="6 7">
    <name type="scientific">Starmerella bacillaris</name>
    <name type="common">Yeast</name>
    <name type="synonym">Candida zemplinina</name>
    <dbReference type="NCBI Taxonomy" id="1247836"/>
    <lineage>
        <taxon>Eukaryota</taxon>
        <taxon>Fungi</taxon>
        <taxon>Dikarya</taxon>
        <taxon>Ascomycota</taxon>
        <taxon>Saccharomycotina</taxon>
        <taxon>Dipodascomycetes</taxon>
        <taxon>Dipodascales</taxon>
        <taxon>Trichomonascaceae</taxon>
        <taxon>Starmerella</taxon>
    </lineage>
</organism>
<feature type="region of interest" description="Disordered" evidence="4">
    <location>
        <begin position="1"/>
        <end position="103"/>
    </location>
</feature>
<dbReference type="Pfam" id="PF08690">
    <property type="entry name" value="GET2"/>
    <property type="match status" value="1"/>
</dbReference>
<feature type="compositionally biased region" description="Low complexity" evidence="4">
    <location>
        <begin position="54"/>
        <end position="84"/>
    </location>
</feature>
<keyword evidence="2 5" id="KW-1133">Transmembrane helix</keyword>
<feature type="transmembrane region" description="Helical" evidence="5">
    <location>
        <begin position="172"/>
        <end position="190"/>
    </location>
</feature>
<dbReference type="GO" id="GO:0006890">
    <property type="term" value="P:retrograde vesicle-mediated transport, Golgi to endoplasmic reticulum"/>
    <property type="evidence" value="ECO:0007669"/>
    <property type="project" value="TreeGrafter"/>
</dbReference>
<evidence type="ECO:0000313" key="7">
    <source>
        <dbReference type="Proteomes" id="UP001362899"/>
    </source>
</evidence>
<dbReference type="PANTHER" id="PTHR28263">
    <property type="entry name" value="GOLGI TO ER TRAFFIC PROTEIN 2"/>
    <property type="match status" value="1"/>
</dbReference>
<evidence type="ECO:0000256" key="1">
    <source>
        <dbReference type="ARBA" id="ARBA00022692"/>
    </source>
</evidence>
<keyword evidence="7" id="KW-1185">Reference proteome</keyword>
<evidence type="ECO:0000313" key="6">
    <source>
        <dbReference type="EMBL" id="GMM52200.1"/>
    </source>
</evidence>
<dbReference type="Proteomes" id="UP001362899">
    <property type="component" value="Unassembled WGS sequence"/>
</dbReference>
<evidence type="ECO:0000256" key="3">
    <source>
        <dbReference type="ARBA" id="ARBA00023136"/>
    </source>
</evidence>
<dbReference type="EMBL" id="BTGC01000008">
    <property type="protein sequence ID" value="GMM52200.1"/>
    <property type="molecule type" value="Genomic_DNA"/>
</dbReference>
<reference evidence="6 7" key="1">
    <citation type="journal article" date="2023" name="Elife">
        <title>Identification of key yeast species and microbe-microbe interactions impacting larval growth of Drosophila in the wild.</title>
        <authorList>
            <person name="Mure A."/>
            <person name="Sugiura Y."/>
            <person name="Maeda R."/>
            <person name="Honda K."/>
            <person name="Sakurai N."/>
            <person name="Takahashi Y."/>
            <person name="Watada M."/>
            <person name="Katoh T."/>
            <person name="Gotoh A."/>
            <person name="Gotoh Y."/>
            <person name="Taniguchi I."/>
            <person name="Nakamura K."/>
            <person name="Hayashi T."/>
            <person name="Katayama T."/>
            <person name="Uemura T."/>
            <person name="Hattori Y."/>
        </authorList>
    </citation>
    <scope>NUCLEOTIDE SEQUENCE [LARGE SCALE GENOMIC DNA]</scope>
    <source>
        <strain evidence="6 7">SB-73</strain>
    </source>
</reference>
<dbReference type="AlphaFoldDB" id="A0AAV5RLA4"/>
<accession>A0AAV5RLA4</accession>